<name>A0A0A9EZX8_ARUDO</name>
<dbReference type="EMBL" id="GBRH01196318">
    <property type="protein sequence ID" value="JAE01578.1"/>
    <property type="molecule type" value="Transcribed_RNA"/>
</dbReference>
<sequence length="189" mass="20068">MYVCMYVLYVCMRAASTWTTCRSGGTLGGARRRSRGDRCGCTAPSGTPPPGPPTTAGTRPTTATAPSSPASPASSSAPAPRAHRRAATRPGPARRRPPATPLAPSRRRRCGGCSATTWCTTTASTPRETTHSRPNAFITQGMPKLSYSVHIHGSIIIVVPILVWKCTNYYSLPSETVYVCVSCNSLLNN</sequence>
<evidence type="ECO:0000256" key="1">
    <source>
        <dbReference type="SAM" id="MobiDB-lite"/>
    </source>
</evidence>
<reference evidence="2" key="2">
    <citation type="journal article" date="2015" name="Data Brief">
        <title>Shoot transcriptome of the giant reed, Arundo donax.</title>
        <authorList>
            <person name="Barrero R.A."/>
            <person name="Guerrero F.D."/>
            <person name="Moolhuijzen P."/>
            <person name="Goolsby J.A."/>
            <person name="Tidwell J."/>
            <person name="Bellgard S.E."/>
            <person name="Bellgard M.I."/>
        </authorList>
    </citation>
    <scope>NUCLEOTIDE SEQUENCE</scope>
    <source>
        <tissue evidence="2">Shoot tissue taken approximately 20 cm above the soil surface</tissue>
    </source>
</reference>
<accession>A0A0A9EZX8</accession>
<feature type="compositionally biased region" description="Basic residues" evidence="1">
    <location>
        <begin position="81"/>
        <end position="97"/>
    </location>
</feature>
<organism evidence="2">
    <name type="scientific">Arundo donax</name>
    <name type="common">Giant reed</name>
    <name type="synonym">Donax arundinaceus</name>
    <dbReference type="NCBI Taxonomy" id="35708"/>
    <lineage>
        <taxon>Eukaryota</taxon>
        <taxon>Viridiplantae</taxon>
        <taxon>Streptophyta</taxon>
        <taxon>Embryophyta</taxon>
        <taxon>Tracheophyta</taxon>
        <taxon>Spermatophyta</taxon>
        <taxon>Magnoliopsida</taxon>
        <taxon>Liliopsida</taxon>
        <taxon>Poales</taxon>
        <taxon>Poaceae</taxon>
        <taxon>PACMAD clade</taxon>
        <taxon>Arundinoideae</taxon>
        <taxon>Arundineae</taxon>
        <taxon>Arundo</taxon>
    </lineage>
</organism>
<dbReference type="AlphaFoldDB" id="A0A0A9EZX8"/>
<feature type="region of interest" description="Disordered" evidence="1">
    <location>
        <begin position="23"/>
        <end position="110"/>
    </location>
</feature>
<reference evidence="2" key="1">
    <citation type="submission" date="2014-09" db="EMBL/GenBank/DDBJ databases">
        <authorList>
            <person name="Magalhaes I.L.F."/>
            <person name="Oliveira U."/>
            <person name="Santos F.R."/>
            <person name="Vidigal T.H.D.A."/>
            <person name="Brescovit A.D."/>
            <person name="Santos A.J."/>
        </authorList>
    </citation>
    <scope>NUCLEOTIDE SEQUENCE</scope>
    <source>
        <tissue evidence="2">Shoot tissue taken approximately 20 cm above the soil surface</tissue>
    </source>
</reference>
<protein>
    <submittedName>
        <fullName evidence="2">Uncharacterized protein</fullName>
    </submittedName>
</protein>
<evidence type="ECO:0000313" key="2">
    <source>
        <dbReference type="EMBL" id="JAE01578.1"/>
    </source>
</evidence>
<feature type="compositionally biased region" description="Low complexity" evidence="1">
    <location>
        <begin position="54"/>
        <end position="80"/>
    </location>
</feature>
<proteinExistence type="predicted"/>